<dbReference type="InterPro" id="IPR015422">
    <property type="entry name" value="PyrdxlP-dep_Trfase_small"/>
</dbReference>
<evidence type="ECO:0000256" key="8">
    <source>
        <dbReference type="ARBA" id="ARBA00022898"/>
    </source>
</evidence>
<organism evidence="13 14">
    <name type="scientific">Candidatus Nitrotoga arctica</name>
    <dbReference type="NCBI Taxonomy" id="453162"/>
    <lineage>
        <taxon>Bacteria</taxon>
        <taxon>Pseudomonadati</taxon>
        <taxon>Pseudomonadota</taxon>
        <taxon>Betaproteobacteria</taxon>
        <taxon>Nitrosomonadales</taxon>
        <taxon>Gallionellaceae</taxon>
        <taxon>Candidatus Nitrotoga</taxon>
    </lineage>
</organism>
<dbReference type="RefSeq" id="WP_239797741.1">
    <property type="nucleotide sequence ID" value="NZ_OU912926.1"/>
</dbReference>
<evidence type="ECO:0000256" key="11">
    <source>
        <dbReference type="HAMAP-Rule" id="MF_01023"/>
    </source>
</evidence>
<evidence type="ECO:0000256" key="6">
    <source>
        <dbReference type="ARBA" id="ARBA00022605"/>
    </source>
</evidence>
<comment type="subunit">
    <text evidence="4 11">Homodimer.</text>
</comment>
<gene>
    <name evidence="11 13" type="primary">hisC</name>
    <name evidence="13" type="ORF">NTG6680_2806</name>
</gene>
<evidence type="ECO:0000256" key="5">
    <source>
        <dbReference type="ARBA" id="ARBA00022576"/>
    </source>
</evidence>
<comment type="pathway">
    <text evidence="2 11">Amino-acid biosynthesis; L-histidine biosynthesis; L-histidine from 5-phospho-alpha-D-ribose 1-diphosphate: step 7/9.</text>
</comment>
<dbReference type="EMBL" id="OU912926">
    <property type="protein sequence ID" value="CAG9934055.1"/>
    <property type="molecule type" value="Genomic_DNA"/>
</dbReference>
<evidence type="ECO:0000256" key="1">
    <source>
        <dbReference type="ARBA" id="ARBA00001933"/>
    </source>
</evidence>
<name>A0ABN8ASI8_9PROT</name>
<keyword evidence="8 11" id="KW-0663">Pyridoxal phosphate</keyword>
<protein>
    <recommendedName>
        <fullName evidence="11">Histidinol-phosphate aminotransferase</fullName>
        <ecNumber evidence="11">2.6.1.9</ecNumber>
    </recommendedName>
    <alternativeName>
        <fullName evidence="11">Imidazole acetol-phosphate transaminase</fullName>
    </alternativeName>
</protein>
<keyword evidence="5 11" id="KW-0032">Aminotransferase</keyword>
<evidence type="ECO:0000256" key="7">
    <source>
        <dbReference type="ARBA" id="ARBA00022679"/>
    </source>
</evidence>
<keyword evidence="6 11" id="KW-0028">Amino-acid biosynthesis</keyword>
<dbReference type="EC" id="2.6.1.9" evidence="11"/>
<dbReference type="Proteomes" id="UP000839052">
    <property type="component" value="Chromosome"/>
</dbReference>
<evidence type="ECO:0000313" key="14">
    <source>
        <dbReference type="Proteomes" id="UP000839052"/>
    </source>
</evidence>
<feature type="modified residue" description="N6-(pyridoxal phosphate)lysine" evidence="11">
    <location>
        <position position="222"/>
    </location>
</feature>
<dbReference type="SUPFAM" id="SSF53383">
    <property type="entry name" value="PLP-dependent transferases"/>
    <property type="match status" value="1"/>
</dbReference>
<keyword evidence="14" id="KW-1185">Reference proteome</keyword>
<dbReference type="InterPro" id="IPR015424">
    <property type="entry name" value="PyrdxlP-dep_Trfase"/>
</dbReference>
<sequence length="364" mass="40580">MSSTNFGITPESLLRQEVLDLKAYPVPDSTGMVKLDAMENPYPLPQSLREEIARLVADVAINRYPDADAQRLKACIRAVIGLPQSLDVLLGNGSDEIIQLLALAVAKPNATLLSVEPSFVMYKMIAAFTGMQYVSVPLTEDFALDLPAMLTAMQQHQPALVFLSYPNNPTGNLFDAEVIAQIIEAAPGLVVVDEAYYAFANASFMPMLTRYPNLLVMRTFSKLGMAGLRLGFMVGSKVWLAQLEKLRLPYNVGVLTQQVAEKLLQHHDVLLRQAEQIKQDRAWLYERLVGVADVRPYVSDANFILFRVMHADKIFQGLKKRGVLIKNLSKSHPLLVDCLRVTVGTPQENEQFIRALQESIHQFV</sequence>
<evidence type="ECO:0000256" key="9">
    <source>
        <dbReference type="ARBA" id="ARBA00023102"/>
    </source>
</evidence>
<feature type="domain" description="Aminotransferase class I/classII large" evidence="12">
    <location>
        <begin position="31"/>
        <end position="356"/>
    </location>
</feature>
<dbReference type="PANTHER" id="PTHR42885:SF2">
    <property type="entry name" value="HISTIDINOL-PHOSPHATE AMINOTRANSFERASE"/>
    <property type="match status" value="1"/>
</dbReference>
<evidence type="ECO:0000256" key="3">
    <source>
        <dbReference type="ARBA" id="ARBA00007970"/>
    </source>
</evidence>
<dbReference type="InterPro" id="IPR004839">
    <property type="entry name" value="Aminotransferase_I/II_large"/>
</dbReference>
<dbReference type="CDD" id="cd00609">
    <property type="entry name" value="AAT_like"/>
    <property type="match status" value="1"/>
</dbReference>
<dbReference type="Pfam" id="PF00155">
    <property type="entry name" value="Aminotran_1_2"/>
    <property type="match status" value="1"/>
</dbReference>
<dbReference type="HAMAP" id="MF_01023">
    <property type="entry name" value="HisC_aminotrans_2"/>
    <property type="match status" value="1"/>
</dbReference>
<comment type="catalytic activity">
    <reaction evidence="10 11">
        <text>L-histidinol phosphate + 2-oxoglutarate = 3-(imidazol-4-yl)-2-oxopropyl phosphate + L-glutamate</text>
        <dbReference type="Rhea" id="RHEA:23744"/>
        <dbReference type="ChEBI" id="CHEBI:16810"/>
        <dbReference type="ChEBI" id="CHEBI:29985"/>
        <dbReference type="ChEBI" id="CHEBI:57766"/>
        <dbReference type="ChEBI" id="CHEBI:57980"/>
        <dbReference type="EC" id="2.6.1.9"/>
    </reaction>
</comment>
<keyword evidence="9 11" id="KW-0368">Histidine biosynthesis</keyword>
<evidence type="ECO:0000313" key="13">
    <source>
        <dbReference type="EMBL" id="CAG9934055.1"/>
    </source>
</evidence>
<dbReference type="NCBIfam" id="TIGR01141">
    <property type="entry name" value="hisC"/>
    <property type="match status" value="1"/>
</dbReference>
<evidence type="ECO:0000259" key="12">
    <source>
        <dbReference type="Pfam" id="PF00155"/>
    </source>
</evidence>
<dbReference type="Gene3D" id="3.90.1150.10">
    <property type="entry name" value="Aspartate Aminotransferase, domain 1"/>
    <property type="match status" value="1"/>
</dbReference>
<dbReference type="InterPro" id="IPR005861">
    <property type="entry name" value="HisP_aminotrans"/>
</dbReference>
<evidence type="ECO:0000256" key="4">
    <source>
        <dbReference type="ARBA" id="ARBA00011738"/>
    </source>
</evidence>
<dbReference type="GO" id="GO:0004400">
    <property type="term" value="F:histidinol-phosphate transaminase activity"/>
    <property type="evidence" value="ECO:0007669"/>
    <property type="project" value="UniProtKB-EC"/>
</dbReference>
<keyword evidence="7 11" id="KW-0808">Transferase</keyword>
<dbReference type="Gene3D" id="3.40.640.10">
    <property type="entry name" value="Type I PLP-dependent aspartate aminotransferase-like (Major domain)"/>
    <property type="match status" value="1"/>
</dbReference>
<reference evidence="13 14" key="1">
    <citation type="submission" date="2021-10" db="EMBL/GenBank/DDBJ databases">
        <authorList>
            <person name="Koch H."/>
        </authorList>
    </citation>
    <scope>NUCLEOTIDE SEQUENCE [LARGE SCALE GENOMIC DNA]</scope>
    <source>
        <strain evidence="13">6680</strain>
    </source>
</reference>
<dbReference type="InterPro" id="IPR015421">
    <property type="entry name" value="PyrdxlP-dep_Trfase_major"/>
</dbReference>
<evidence type="ECO:0000256" key="2">
    <source>
        <dbReference type="ARBA" id="ARBA00005011"/>
    </source>
</evidence>
<dbReference type="PANTHER" id="PTHR42885">
    <property type="entry name" value="HISTIDINOL-PHOSPHATE AMINOTRANSFERASE-RELATED"/>
    <property type="match status" value="1"/>
</dbReference>
<proteinExistence type="inferred from homology"/>
<comment type="cofactor">
    <cofactor evidence="1 11">
        <name>pyridoxal 5'-phosphate</name>
        <dbReference type="ChEBI" id="CHEBI:597326"/>
    </cofactor>
</comment>
<comment type="similarity">
    <text evidence="3 11">Belongs to the class-II pyridoxal-phosphate-dependent aminotransferase family. Histidinol-phosphate aminotransferase subfamily.</text>
</comment>
<accession>A0ABN8ASI8</accession>
<evidence type="ECO:0000256" key="10">
    <source>
        <dbReference type="ARBA" id="ARBA00047481"/>
    </source>
</evidence>